<keyword evidence="3 7" id="KW-0808">Transferase</keyword>
<evidence type="ECO:0000256" key="2">
    <source>
        <dbReference type="ARBA" id="ARBA00022676"/>
    </source>
</evidence>
<keyword evidence="4" id="KW-0812">Transmembrane</keyword>
<evidence type="ECO:0000313" key="8">
    <source>
        <dbReference type="Proteomes" id="UP000278222"/>
    </source>
</evidence>
<dbReference type="RefSeq" id="WP_123693418.1">
    <property type="nucleotide sequence ID" value="NZ_AP019700.1"/>
</dbReference>
<keyword evidence="8" id="KW-1185">Reference proteome</keyword>
<keyword evidence="5" id="KW-1133">Transmembrane helix</keyword>
<protein>
    <submittedName>
        <fullName evidence="7">Glycosyl transferase family 92</fullName>
    </submittedName>
</protein>
<dbReference type="Gene3D" id="3.90.550.10">
    <property type="entry name" value="Spore Coat Polysaccharide Biosynthesis Protein SpsA, Chain A"/>
    <property type="match status" value="1"/>
</dbReference>
<dbReference type="Pfam" id="PF01697">
    <property type="entry name" value="Glyco_transf_92"/>
    <property type="match status" value="1"/>
</dbReference>
<dbReference type="InterPro" id="IPR029044">
    <property type="entry name" value="Nucleotide-diphossugar_trans"/>
</dbReference>
<name>A0A3N1KZN7_9PROT</name>
<sequence length="290" mass="32475">MARHALAICAVFKNEAPYLAEWIAFHTQAGVERFFLYDNDSTDAWRPAIAASGQGARVTVLTCPGPEGQVRAYRDCLRRFRDAADWIAFTDLDEFLFAPDGRRLPDVLEEFGRHPGIGVNWMVFGTGGHQDRPDGLVTRNYIRRGATGVVVPYKAYLRSPGLDPLRADSYRPMNSHVKSIVRPTQVLRAITPHHFAFADGGTMVTENEEPFAEPWSPSVSLSRLRINHYWSKSSAELAIKTARGPAWIGSAPSLEYNQAVERRLNAETDTTIFPMARYLPGWQPLFVDPA</sequence>
<dbReference type="SUPFAM" id="SSF53448">
    <property type="entry name" value="Nucleotide-diphospho-sugar transferases"/>
    <property type="match status" value="1"/>
</dbReference>
<dbReference type="GO" id="GO:0016020">
    <property type="term" value="C:membrane"/>
    <property type="evidence" value="ECO:0007669"/>
    <property type="project" value="UniProtKB-SubCell"/>
</dbReference>
<evidence type="ECO:0000256" key="3">
    <source>
        <dbReference type="ARBA" id="ARBA00022679"/>
    </source>
</evidence>
<dbReference type="InterPro" id="IPR008166">
    <property type="entry name" value="Glyco_transf_92"/>
</dbReference>
<dbReference type="Proteomes" id="UP000278222">
    <property type="component" value="Unassembled WGS sequence"/>
</dbReference>
<proteinExistence type="predicted"/>
<dbReference type="AlphaFoldDB" id="A0A3N1KZN7"/>
<evidence type="ECO:0000256" key="1">
    <source>
        <dbReference type="ARBA" id="ARBA00004167"/>
    </source>
</evidence>
<keyword evidence="6" id="KW-0472">Membrane</keyword>
<accession>A0A3N1KZN7</accession>
<evidence type="ECO:0000256" key="6">
    <source>
        <dbReference type="ARBA" id="ARBA00023136"/>
    </source>
</evidence>
<dbReference type="EMBL" id="RJKX01000016">
    <property type="protein sequence ID" value="ROP83666.1"/>
    <property type="molecule type" value="Genomic_DNA"/>
</dbReference>
<dbReference type="GO" id="GO:0005737">
    <property type="term" value="C:cytoplasm"/>
    <property type="evidence" value="ECO:0007669"/>
    <property type="project" value="TreeGrafter"/>
</dbReference>
<comment type="subcellular location">
    <subcellularLocation>
        <location evidence="1">Membrane</location>
        <topology evidence="1">Single-pass membrane protein</topology>
    </subcellularLocation>
</comment>
<dbReference type="GO" id="GO:0016757">
    <property type="term" value="F:glycosyltransferase activity"/>
    <property type="evidence" value="ECO:0007669"/>
    <property type="project" value="UniProtKB-KW"/>
</dbReference>
<organism evidence="7 8">
    <name type="scientific">Stella humosa</name>
    <dbReference type="NCBI Taxonomy" id="94"/>
    <lineage>
        <taxon>Bacteria</taxon>
        <taxon>Pseudomonadati</taxon>
        <taxon>Pseudomonadota</taxon>
        <taxon>Alphaproteobacteria</taxon>
        <taxon>Rhodospirillales</taxon>
        <taxon>Stellaceae</taxon>
        <taxon>Stella</taxon>
    </lineage>
</organism>
<evidence type="ECO:0000256" key="5">
    <source>
        <dbReference type="ARBA" id="ARBA00022989"/>
    </source>
</evidence>
<keyword evidence="2" id="KW-0328">Glycosyltransferase</keyword>
<evidence type="ECO:0000313" key="7">
    <source>
        <dbReference type="EMBL" id="ROP83666.1"/>
    </source>
</evidence>
<dbReference type="OrthoDB" id="1997677at2"/>
<gene>
    <name evidence="7" type="ORF">EDC65_4315</name>
</gene>
<evidence type="ECO:0000256" key="4">
    <source>
        <dbReference type="ARBA" id="ARBA00022692"/>
    </source>
</evidence>
<dbReference type="PANTHER" id="PTHR21461">
    <property type="entry name" value="GLYCOSYLTRANSFERASE FAMILY 92 PROTEIN"/>
    <property type="match status" value="1"/>
</dbReference>
<dbReference type="PANTHER" id="PTHR21461:SF69">
    <property type="entry name" value="GLYCOSYLTRANSFERASE FAMILY 92 PROTEIN"/>
    <property type="match status" value="1"/>
</dbReference>
<comment type="caution">
    <text evidence="7">The sequence shown here is derived from an EMBL/GenBank/DDBJ whole genome shotgun (WGS) entry which is preliminary data.</text>
</comment>
<reference evidence="7 8" key="1">
    <citation type="submission" date="2018-11" db="EMBL/GenBank/DDBJ databases">
        <title>Genomic Encyclopedia of Type Strains, Phase IV (KMG-IV): sequencing the most valuable type-strain genomes for metagenomic binning, comparative biology and taxonomic classification.</title>
        <authorList>
            <person name="Goeker M."/>
        </authorList>
    </citation>
    <scope>NUCLEOTIDE SEQUENCE [LARGE SCALE GENOMIC DNA]</scope>
    <source>
        <strain evidence="7 8">DSM 5900</strain>
    </source>
</reference>